<evidence type="ECO:0000256" key="9">
    <source>
        <dbReference type="SAM" id="MobiDB-lite"/>
    </source>
</evidence>
<dbReference type="PRINTS" id="PR00704">
    <property type="entry name" value="CALPAIN"/>
</dbReference>
<dbReference type="SUPFAM" id="SSF47473">
    <property type="entry name" value="EF-hand"/>
    <property type="match status" value="1"/>
</dbReference>
<dbReference type="GO" id="GO:0043066">
    <property type="term" value="P:negative regulation of apoptotic process"/>
    <property type="evidence" value="ECO:0007669"/>
    <property type="project" value="TreeGrafter"/>
</dbReference>
<dbReference type="InterPro" id="IPR033883">
    <property type="entry name" value="C2_III"/>
</dbReference>
<dbReference type="InterPro" id="IPR022682">
    <property type="entry name" value="Calpain_domain_III"/>
</dbReference>
<reference evidence="12" key="1">
    <citation type="submission" date="2023-06" db="EMBL/GenBank/DDBJ databases">
        <title>Male Hemibagrus guttatus genome.</title>
        <authorList>
            <person name="Bian C."/>
        </authorList>
    </citation>
    <scope>NUCLEOTIDE SEQUENCE</scope>
    <source>
        <strain evidence="12">Male_cb2023</strain>
        <tissue evidence="12">Muscle</tissue>
    </source>
</reference>
<dbReference type="GO" id="GO:0005737">
    <property type="term" value="C:cytoplasm"/>
    <property type="evidence" value="ECO:0007669"/>
    <property type="project" value="TreeGrafter"/>
</dbReference>
<dbReference type="InterPro" id="IPR038765">
    <property type="entry name" value="Papain-like_cys_pep_sf"/>
</dbReference>
<dbReference type="InterPro" id="IPR022683">
    <property type="entry name" value="Calpain_III"/>
</dbReference>
<feature type="active site" evidence="7">
    <location>
        <position position="92"/>
    </location>
</feature>
<feature type="region of interest" description="Disordered" evidence="9">
    <location>
        <begin position="430"/>
        <end position="453"/>
    </location>
</feature>
<evidence type="ECO:0000313" key="12">
    <source>
        <dbReference type="EMBL" id="KAK3548554.1"/>
    </source>
</evidence>
<dbReference type="Gene3D" id="2.60.120.380">
    <property type="match status" value="1"/>
</dbReference>
<evidence type="ECO:0000259" key="11">
    <source>
        <dbReference type="PROSITE" id="PS50222"/>
    </source>
</evidence>
<evidence type="ECO:0000256" key="7">
    <source>
        <dbReference type="PIRSR" id="PIRSR622684-1"/>
    </source>
</evidence>
<dbReference type="InterPro" id="IPR018247">
    <property type="entry name" value="EF_Hand_1_Ca_BS"/>
</dbReference>
<dbReference type="Gene3D" id="1.10.238.10">
    <property type="entry name" value="EF-hand"/>
    <property type="match status" value="1"/>
</dbReference>
<feature type="domain" description="Calpain catalytic" evidence="10">
    <location>
        <begin position="35"/>
        <end position="367"/>
    </location>
</feature>
<evidence type="ECO:0000256" key="5">
    <source>
        <dbReference type="ARBA" id="ARBA00022807"/>
    </source>
</evidence>
<evidence type="ECO:0000256" key="1">
    <source>
        <dbReference type="ARBA" id="ARBA00007623"/>
    </source>
</evidence>
<evidence type="ECO:0008006" key="14">
    <source>
        <dbReference type="Google" id="ProtNLM"/>
    </source>
</evidence>
<dbReference type="SMART" id="SM00720">
    <property type="entry name" value="calpain_III"/>
    <property type="match status" value="1"/>
</dbReference>
<dbReference type="GO" id="GO:0005509">
    <property type="term" value="F:calcium ion binding"/>
    <property type="evidence" value="ECO:0007669"/>
    <property type="project" value="InterPro"/>
</dbReference>
<feature type="active site" evidence="7">
    <location>
        <position position="273"/>
    </location>
</feature>
<dbReference type="EMBL" id="JAUCMX010000004">
    <property type="protein sequence ID" value="KAK3548554.1"/>
    <property type="molecule type" value="Genomic_DNA"/>
</dbReference>
<keyword evidence="6" id="KW-0106">Calcium</keyword>
<dbReference type="InterPro" id="IPR036213">
    <property type="entry name" value="Calpain_III_sf"/>
</dbReference>
<evidence type="ECO:0000256" key="6">
    <source>
        <dbReference type="ARBA" id="ARBA00022837"/>
    </source>
</evidence>
<dbReference type="GO" id="GO:0006508">
    <property type="term" value="P:proteolysis"/>
    <property type="evidence" value="ECO:0007669"/>
    <property type="project" value="UniProtKB-KW"/>
</dbReference>
<keyword evidence="3" id="KW-0479">Metal-binding</keyword>
<dbReference type="Pfam" id="PF01067">
    <property type="entry name" value="Calpain_III"/>
    <property type="match status" value="1"/>
</dbReference>
<sequence>MSDSASDPGSITNPVKFKNQDFVSLCDECLKSGKLFVDQSFPADQNSIGMPENPDPKMIIKWLRPKEISSNAVFVEGTTGTTDICQGQLGNCWLLAALSCLTMHPTLFEKVVPSGQTMDASYAGIFRFRFWQYGEWVEVVVDDRLPMRGGRLLFSYSRTKNEFWSALVEKAYAKLIGSYSSLKGGNISEGMEDFTGGIAYTRPVSSRPSSRLVEDAHCGTVQGQPTQLLHTVVINYKERNCVNLVESDIIMICAAKSVKEIGSVTPEGLVRGHAYAITSTDKGKTGSLPIHNVYKKTEEVLLVRLGKPLGICGKYCGPWSDKCKDWDGIEKAEKTRIKLNIEEDGEFWIGVQDFCKLFDTVELCSVNPDSDAGDEGNESSWSLTSHKGSWVPMCSAGGSRKNTRTFCKNPQFHLVLSQQDVEDVEIDEDELDAGGDDDDNVSPAAPAKSTVDKQKEKMKKCTVLIELLQKHRRLKDKVNFLYIGYHIYKVPPELQDSTGSFNQTFFDTNLLMGRSGTYRNVRAVWRKVHLDPGHYIIVASTQRPNQPGEFFLRIYAKKGNTLGVREISCSTAINTSVMSTPPSAEDQRMVQKWFDEEAGADDKLRALEFMKLVNSVLEKDYHVPLETCRQLIFTQNTEGRGWLSRDQANNLLSSLRSLQSIFLEYDEDSSGSISPFELSQALKAAGVQCDNNILHMLWERFGSGEQQLPFYIFVSCVTRLQVLFGTRSNPLVGMGINDLSNKSDTIPWERRVSCSAKPPPLGSIEGVFRGGVDDLHVFLDTVHPPLLRPASGSLAWR</sequence>
<protein>
    <recommendedName>
        <fullName evidence="14">Calpain 12</fullName>
    </recommendedName>
</protein>
<dbReference type="Pfam" id="PF00648">
    <property type="entry name" value="Peptidase_C2"/>
    <property type="match status" value="1"/>
</dbReference>
<keyword evidence="13" id="KW-1185">Reference proteome</keyword>
<dbReference type="InterPro" id="IPR002048">
    <property type="entry name" value="EF_hand_dom"/>
</dbReference>
<dbReference type="Gene3D" id="3.90.70.10">
    <property type="entry name" value="Cysteine proteinases"/>
    <property type="match status" value="1"/>
</dbReference>
<comment type="caution">
    <text evidence="12">The sequence shown here is derived from an EMBL/GenBank/DDBJ whole genome shotgun (WGS) entry which is preliminary data.</text>
</comment>
<dbReference type="CDD" id="cd00044">
    <property type="entry name" value="CysPc"/>
    <property type="match status" value="1"/>
</dbReference>
<dbReference type="FunFam" id="2.60.120.380:FF:000011">
    <property type="entry name" value="Calpain 12"/>
    <property type="match status" value="1"/>
</dbReference>
<accession>A0AAE0VAB8</accession>
<gene>
    <name evidence="12" type="ORF">QTP70_014473</name>
</gene>
<dbReference type="SUPFAM" id="SSF54001">
    <property type="entry name" value="Cysteine proteinases"/>
    <property type="match status" value="1"/>
</dbReference>
<dbReference type="PANTHER" id="PTHR10183">
    <property type="entry name" value="CALPAIN"/>
    <property type="match status" value="1"/>
</dbReference>
<dbReference type="SMART" id="SM00230">
    <property type="entry name" value="CysPc"/>
    <property type="match status" value="1"/>
</dbReference>
<dbReference type="PROSITE" id="PS00018">
    <property type="entry name" value="EF_HAND_1"/>
    <property type="match status" value="1"/>
</dbReference>
<keyword evidence="5" id="KW-0788">Thiol protease</keyword>
<organism evidence="12 13">
    <name type="scientific">Hemibagrus guttatus</name>
    <dbReference type="NCBI Taxonomy" id="175788"/>
    <lineage>
        <taxon>Eukaryota</taxon>
        <taxon>Metazoa</taxon>
        <taxon>Chordata</taxon>
        <taxon>Craniata</taxon>
        <taxon>Vertebrata</taxon>
        <taxon>Euteleostomi</taxon>
        <taxon>Actinopterygii</taxon>
        <taxon>Neopterygii</taxon>
        <taxon>Teleostei</taxon>
        <taxon>Ostariophysi</taxon>
        <taxon>Siluriformes</taxon>
        <taxon>Bagridae</taxon>
        <taxon>Hemibagrus</taxon>
    </lineage>
</organism>
<evidence type="ECO:0000256" key="3">
    <source>
        <dbReference type="ARBA" id="ARBA00022723"/>
    </source>
</evidence>
<dbReference type="PROSITE" id="PS50203">
    <property type="entry name" value="CALPAIN_CAT"/>
    <property type="match status" value="1"/>
</dbReference>
<dbReference type="InterPro" id="IPR011992">
    <property type="entry name" value="EF-hand-dom_pair"/>
</dbReference>
<dbReference type="PROSITE" id="PS00139">
    <property type="entry name" value="THIOL_PROTEASE_CYS"/>
    <property type="match status" value="1"/>
</dbReference>
<dbReference type="SUPFAM" id="SSF49758">
    <property type="entry name" value="Calpain large subunit, middle domain (domain III)"/>
    <property type="match status" value="1"/>
</dbReference>
<evidence type="ECO:0000256" key="2">
    <source>
        <dbReference type="ARBA" id="ARBA00022670"/>
    </source>
</evidence>
<dbReference type="InterPro" id="IPR001300">
    <property type="entry name" value="Peptidase_C2_calpain_cat"/>
</dbReference>
<evidence type="ECO:0000259" key="10">
    <source>
        <dbReference type="PROSITE" id="PS50203"/>
    </source>
</evidence>
<dbReference type="InterPro" id="IPR000169">
    <property type="entry name" value="Pept_cys_AS"/>
</dbReference>
<dbReference type="GO" id="GO:0004198">
    <property type="term" value="F:calcium-dependent cysteine-type endopeptidase activity"/>
    <property type="evidence" value="ECO:0007669"/>
    <property type="project" value="InterPro"/>
</dbReference>
<dbReference type="PROSITE" id="PS50222">
    <property type="entry name" value="EF_HAND_2"/>
    <property type="match status" value="1"/>
</dbReference>
<name>A0AAE0VAB8_9TELE</name>
<evidence type="ECO:0000256" key="8">
    <source>
        <dbReference type="PROSITE-ProRule" id="PRU00239"/>
    </source>
</evidence>
<keyword evidence="2" id="KW-0645">Protease</keyword>
<dbReference type="PANTHER" id="PTHR10183:SF393">
    <property type="entry name" value="CALPAIN-LIKE ISOFORM X1"/>
    <property type="match status" value="1"/>
</dbReference>
<dbReference type="Proteomes" id="UP001274896">
    <property type="component" value="Unassembled WGS sequence"/>
</dbReference>
<dbReference type="CDD" id="cd00214">
    <property type="entry name" value="Calpain_III"/>
    <property type="match status" value="1"/>
</dbReference>
<comment type="similarity">
    <text evidence="1">Belongs to the peptidase C2 family.</text>
</comment>
<evidence type="ECO:0000256" key="4">
    <source>
        <dbReference type="ARBA" id="ARBA00022801"/>
    </source>
</evidence>
<evidence type="ECO:0000313" key="13">
    <source>
        <dbReference type="Proteomes" id="UP001274896"/>
    </source>
</evidence>
<dbReference type="AlphaFoldDB" id="A0AAE0VAB8"/>
<proteinExistence type="inferred from homology"/>
<comment type="caution">
    <text evidence="8">Lacks conserved residue(s) required for the propagation of feature annotation.</text>
</comment>
<keyword evidence="4" id="KW-0378">Hydrolase</keyword>
<dbReference type="InterPro" id="IPR022684">
    <property type="entry name" value="Calpain_cysteine_protease"/>
</dbReference>
<feature type="compositionally biased region" description="Acidic residues" evidence="9">
    <location>
        <begin position="430"/>
        <end position="440"/>
    </location>
</feature>
<feature type="domain" description="EF-hand" evidence="11">
    <location>
        <begin position="653"/>
        <end position="688"/>
    </location>
</feature>